<evidence type="ECO:0000256" key="1">
    <source>
        <dbReference type="SAM" id="MobiDB-lite"/>
    </source>
</evidence>
<proteinExistence type="predicted"/>
<dbReference type="EMBL" id="JANARS010000008">
    <property type="protein sequence ID" value="MCP3423704.1"/>
    <property type="molecule type" value="Genomic_DNA"/>
</dbReference>
<dbReference type="RefSeq" id="WP_254182868.1">
    <property type="nucleotide sequence ID" value="NZ_JANARS010000008.1"/>
</dbReference>
<reference evidence="2 3" key="1">
    <citation type="submission" date="2022-06" db="EMBL/GenBank/DDBJ databases">
        <authorList>
            <person name="So Y."/>
        </authorList>
    </citation>
    <scope>NUCLEOTIDE SEQUENCE [LARGE SCALE GENOMIC DNA]</scope>
    <source>
        <strain evidence="2 3">STR3</strain>
    </source>
</reference>
<name>A0ABT1L272_9ACTN</name>
<feature type="region of interest" description="Disordered" evidence="1">
    <location>
        <begin position="1"/>
        <end position="20"/>
    </location>
</feature>
<evidence type="ECO:0000313" key="3">
    <source>
        <dbReference type="Proteomes" id="UP001204524"/>
    </source>
</evidence>
<evidence type="ECO:0000313" key="2">
    <source>
        <dbReference type="EMBL" id="MCP3423704.1"/>
    </source>
</evidence>
<dbReference type="Proteomes" id="UP001204524">
    <property type="component" value="Unassembled WGS sequence"/>
</dbReference>
<sequence length="164" mass="17430">MGLFSRRKPVPATTWQPPQRPGCACTRHLDDELMGTVVPFSTALAEDVGIEPEAVTVADLLHPGGLSVQPARDDEQVPDAPADLTWSLGVYDDARAHYDDTDDGAEVDLDTALAGHPGVDRVEWCDREVFLLAAPTLCADGVLAAAALALLDDRVRAAADTSSR</sequence>
<protein>
    <submittedName>
        <fullName evidence="2">Uncharacterized protein</fullName>
    </submittedName>
</protein>
<gene>
    <name evidence="2" type="ORF">NCI01_18010</name>
</gene>
<accession>A0ABT1L272</accession>
<comment type="caution">
    <text evidence="2">The sequence shown here is derived from an EMBL/GenBank/DDBJ whole genome shotgun (WGS) entry which is preliminary data.</text>
</comment>
<keyword evidence="3" id="KW-1185">Reference proteome</keyword>
<organism evidence="2 3">
    <name type="scientific">Nocardioides pinisoli</name>
    <dbReference type="NCBI Taxonomy" id="2950279"/>
    <lineage>
        <taxon>Bacteria</taxon>
        <taxon>Bacillati</taxon>
        <taxon>Actinomycetota</taxon>
        <taxon>Actinomycetes</taxon>
        <taxon>Propionibacteriales</taxon>
        <taxon>Nocardioidaceae</taxon>
        <taxon>Nocardioides</taxon>
    </lineage>
</organism>